<dbReference type="CDD" id="cd08422">
    <property type="entry name" value="PBP2_CrgA_like"/>
    <property type="match status" value="1"/>
</dbReference>
<dbReference type="GO" id="GO:0003677">
    <property type="term" value="F:DNA binding"/>
    <property type="evidence" value="ECO:0007669"/>
    <property type="project" value="UniProtKB-KW"/>
</dbReference>
<dbReference type="GO" id="GO:0003700">
    <property type="term" value="F:DNA-binding transcription factor activity"/>
    <property type="evidence" value="ECO:0007669"/>
    <property type="project" value="InterPro"/>
</dbReference>
<dbReference type="AlphaFoldDB" id="A0A1H2VMZ6"/>
<keyword evidence="2" id="KW-0805">Transcription regulation</keyword>
<dbReference type="GeneID" id="94021123"/>
<dbReference type="RefSeq" id="WP_074635210.1">
    <property type="nucleotide sequence ID" value="NZ_CP160849.1"/>
</dbReference>
<dbReference type="InterPro" id="IPR005119">
    <property type="entry name" value="LysR_subst-bd"/>
</dbReference>
<sequence>MISDLKLLELFVRAARLGAIGKAGAEFGLSPTSATQRIQALESEVGAQLLHRTTRSVSVTLEGERLLKHAERIFETVQDAMLDVSGENQVLRGTLRLAGPASFGRKYIAPFVTEFLSMHPGLTVQLHLSDTVFDIVDNGFDCAIRLGALESSSLKAQKLSSCPRILVAAPDYLKAMGTPQTPQDLVHFDCVIRDALQNWRFKGPHGEEDAVKVAGRFVTNLAEGVTEAAISGFGIARKCTWEVAEHLESGELVTVLDRYSVAPEWNIHFMRPPGGIEPLRVRQFRSFIKQKMAQVPALGQ</sequence>
<dbReference type="InterPro" id="IPR036388">
    <property type="entry name" value="WH-like_DNA-bd_sf"/>
</dbReference>
<dbReference type="PROSITE" id="PS50931">
    <property type="entry name" value="HTH_LYSR"/>
    <property type="match status" value="1"/>
</dbReference>
<dbReference type="SUPFAM" id="SSF53850">
    <property type="entry name" value="Periplasmic binding protein-like II"/>
    <property type="match status" value="1"/>
</dbReference>
<evidence type="ECO:0000256" key="2">
    <source>
        <dbReference type="ARBA" id="ARBA00023015"/>
    </source>
</evidence>
<organism evidence="6 7">
    <name type="scientific">Sulfitobacter pontiacus</name>
    <dbReference type="NCBI Taxonomy" id="60137"/>
    <lineage>
        <taxon>Bacteria</taxon>
        <taxon>Pseudomonadati</taxon>
        <taxon>Pseudomonadota</taxon>
        <taxon>Alphaproteobacteria</taxon>
        <taxon>Rhodobacterales</taxon>
        <taxon>Roseobacteraceae</taxon>
        <taxon>Sulfitobacter</taxon>
    </lineage>
</organism>
<evidence type="ECO:0000256" key="4">
    <source>
        <dbReference type="ARBA" id="ARBA00023163"/>
    </source>
</evidence>
<reference evidence="7" key="1">
    <citation type="submission" date="2016-10" db="EMBL/GenBank/DDBJ databases">
        <authorList>
            <person name="Varghese N."/>
            <person name="Submissions S."/>
        </authorList>
    </citation>
    <scope>NUCLEOTIDE SEQUENCE [LARGE SCALE GENOMIC DNA]</scope>
    <source>
        <strain evidence="7">DSM 10014</strain>
    </source>
</reference>
<evidence type="ECO:0000256" key="1">
    <source>
        <dbReference type="ARBA" id="ARBA00009437"/>
    </source>
</evidence>
<dbReference type="InterPro" id="IPR000847">
    <property type="entry name" value="LysR_HTH_N"/>
</dbReference>
<dbReference type="InterPro" id="IPR058163">
    <property type="entry name" value="LysR-type_TF_proteobact-type"/>
</dbReference>
<dbReference type="PANTHER" id="PTHR30537:SF5">
    <property type="entry name" value="HTH-TYPE TRANSCRIPTIONAL ACTIVATOR TTDR-RELATED"/>
    <property type="match status" value="1"/>
</dbReference>
<dbReference type="EMBL" id="FNNB01000003">
    <property type="protein sequence ID" value="SDW69666.1"/>
    <property type="molecule type" value="Genomic_DNA"/>
</dbReference>
<dbReference type="STRING" id="60137.SAMN04488041_1033"/>
<evidence type="ECO:0000259" key="5">
    <source>
        <dbReference type="PROSITE" id="PS50931"/>
    </source>
</evidence>
<dbReference type="Gene3D" id="1.10.10.10">
    <property type="entry name" value="Winged helix-like DNA-binding domain superfamily/Winged helix DNA-binding domain"/>
    <property type="match status" value="1"/>
</dbReference>
<dbReference type="Pfam" id="PF00126">
    <property type="entry name" value="HTH_1"/>
    <property type="match status" value="1"/>
</dbReference>
<dbReference type="PANTHER" id="PTHR30537">
    <property type="entry name" value="HTH-TYPE TRANSCRIPTIONAL REGULATOR"/>
    <property type="match status" value="1"/>
</dbReference>
<dbReference type="FunFam" id="1.10.10.10:FF:000001">
    <property type="entry name" value="LysR family transcriptional regulator"/>
    <property type="match status" value="1"/>
</dbReference>
<comment type="similarity">
    <text evidence="1">Belongs to the LysR transcriptional regulatory family.</text>
</comment>
<name>A0A1H2VMZ6_9RHOB</name>
<feature type="domain" description="HTH lysR-type" evidence="5">
    <location>
        <begin position="1"/>
        <end position="60"/>
    </location>
</feature>
<gene>
    <name evidence="6" type="ORF">SAMN04488041_1033</name>
</gene>
<keyword evidence="4" id="KW-0804">Transcription</keyword>
<keyword evidence="3 6" id="KW-0238">DNA-binding</keyword>
<dbReference type="SUPFAM" id="SSF46785">
    <property type="entry name" value="Winged helix' DNA-binding domain"/>
    <property type="match status" value="1"/>
</dbReference>
<dbReference type="Proteomes" id="UP000183076">
    <property type="component" value="Unassembled WGS sequence"/>
</dbReference>
<dbReference type="Gene3D" id="3.40.190.290">
    <property type="match status" value="1"/>
</dbReference>
<accession>A0A1H2VMZ6</accession>
<evidence type="ECO:0000313" key="7">
    <source>
        <dbReference type="Proteomes" id="UP000183076"/>
    </source>
</evidence>
<proteinExistence type="inferred from homology"/>
<protein>
    <submittedName>
        <fullName evidence="6">DNA-binding transcriptional regulator, LysR family</fullName>
    </submittedName>
</protein>
<dbReference type="Pfam" id="PF03466">
    <property type="entry name" value="LysR_substrate"/>
    <property type="match status" value="1"/>
</dbReference>
<dbReference type="InterPro" id="IPR036390">
    <property type="entry name" value="WH_DNA-bd_sf"/>
</dbReference>
<evidence type="ECO:0000256" key="3">
    <source>
        <dbReference type="ARBA" id="ARBA00023125"/>
    </source>
</evidence>
<evidence type="ECO:0000313" key="6">
    <source>
        <dbReference type="EMBL" id="SDW69666.1"/>
    </source>
</evidence>